<dbReference type="InterPro" id="IPR011009">
    <property type="entry name" value="Kinase-like_dom_sf"/>
</dbReference>
<feature type="signal peptide" evidence="19">
    <location>
        <begin position="1"/>
        <end position="19"/>
    </location>
</feature>
<dbReference type="STRING" id="74649.A0A2P6Q689"/>
<dbReference type="InterPro" id="IPR001245">
    <property type="entry name" value="Ser-Thr/Tyr_kinase_cat_dom"/>
</dbReference>
<dbReference type="InterPro" id="IPR000742">
    <property type="entry name" value="EGF"/>
</dbReference>
<dbReference type="GO" id="GO:0005509">
    <property type="term" value="F:calcium ion binding"/>
    <property type="evidence" value="ECO:0007669"/>
    <property type="project" value="InterPro"/>
</dbReference>
<proteinExistence type="predicted"/>
<evidence type="ECO:0000259" key="20">
    <source>
        <dbReference type="PROSITE" id="PS50011"/>
    </source>
</evidence>
<dbReference type="GO" id="GO:0005524">
    <property type="term" value="F:ATP binding"/>
    <property type="evidence" value="ECO:0007669"/>
    <property type="project" value="UniProtKB-UniRule"/>
</dbReference>
<dbReference type="FunFam" id="1.10.510.10:FF:000084">
    <property type="entry name" value="Wall-associated receptor kinase 2"/>
    <property type="match status" value="1"/>
</dbReference>
<keyword evidence="3 22" id="KW-0808">Transferase</keyword>
<evidence type="ECO:0000256" key="12">
    <source>
        <dbReference type="ARBA" id="ARBA00023180"/>
    </source>
</evidence>
<sequence length="748" mass="82121">MALRLSLVAVLLLFSAASTTTTTAAAAQALPADCPDKCGNLTIPYPFGMKKGCYLRKEFFINCKNTTQGPTAYLMEGNIIVTNISLDDGELQILANVAEDCYNAEGNRTSSFRSWLELPLPYTISDSKNKFYAVGCDTYATMHGLLWEDEFITGCVSVCYTRGSVDKKSCSGAGCCQTNIPSGLYNLTVRLNSYFKHSYVLDFNPCSYAFIAEQGKFNFSPTSFEQLNGTEGLPMVLNWAIGNERDACDGAQKRKDLACRGNYSMCINRPINESGGYLCRCLPDYEGNPYHPDGCQDIDECKTSNPCQNGKCSNSPPGNYSCSCHKGYKHDGMNDRICIKKTLKDGSHAYCVSAGFLVSFIGIAWLWWGNKKRKFIKLKEKYFQENGGLLLQQQLASHGGAVDTTKIFSAEELQEATNNFHESRVLGKGGYGIVYKGILPDNQVIAIKKSKGCVGSQSEQFVNEVIILSQINHRNVVKLLGCCLETEVPILVYEFISHGTLHEHIHKKRSSLSFELRLKIAAEAAGALAHLHSSISTPIIHRDVKAANILLDDKYTTKVSDFGASRLVASGEAGIQTVVLGTVGYLDPEYLHSNQLTEKSDVYSFGVLLAELLTSKVAVSKDEFLASIFVASMEKDCLNQMLDDEIVNEGTIEMVKNVAELARRCLRVKGEERPTMREVAMELEGMIMTKHPWGSADHYFPEETEHLLGSPNTSKDYSVNVDGGGGPGTASGSSMQIDMSMSSYADGR</sequence>
<feature type="compositionally biased region" description="Polar residues" evidence="17">
    <location>
        <begin position="735"/>
        <end position="748"/>
    </location>
</feature>
<dbReference type="InterPro" id="IPR001881">
    <property type="entry name" value="EGF-like_Ca-bd_dom"/>
</dbReference>
<evidence type="ECO:0000256" key="18">
    <source>
        <dbReference type="SAM" id="Phobius"/>
    </source>
</evidence>
<evidence type="ECO:0000256" key="15">
    <source>
        <dbReference type="PROSITE-ProRule" id="PRU00076"/>
    </source>
</evidence>
<keyword evidence="8 16" id="KW-0067">ATP-binding</keyword>
<dbReference type="OMA" id="NRTFMHN"/>
<feature type="transmembrane region" description="Helical" evidence="18">
    <location>
        <begin position="347"/>
        <end position="368"/>
    </location>
</feature>
<organism evidence="22 23">
    <name type="scientific">Rosa chinensis</name>
    <name type="common">China rose</name>
    <dbReference type="NCBI Taxonomy" id="74649"/>
    <lineage>
        <taxon>Eukaryota</taxon>
        <taxon>Viridiplantae</taxon>
        <taxon>Streptophyta</taxon>
        <taxon>Embryophyta</taxon>
        <taxon>Tracheophyta</taxon>
        <taxon>Spermatophyta</taxon>
        <taxon>Magnoliopsida</taxon>
        <taxon>eudicotyledons</taxon>
        <taxon>Gunneridae</taxon>
        <taxon>Pentapetalae</taxon>
        <taxon>rosids</taxon>
        <taxon>fabids</taxon>
        <taxon>Rosales</taxon>
        <taxon>Rosaceae</taxon>
        <taxon>Rosoideae</taxon>
        <taxon>Rosoideae incertae sedis</taxon>
        <taxon>Rosa</taxon>
    </lineage>
</organism>
<keyword evidence="23" id="KW-1185">Reference proteome</keyword>
<dbReference type="PROSITE" id="PS50011">
    <property type="entry name" value="PROTEIN_KINASE_DOM"/>
    <property type="match status" value="1"/>
</dbReference>
<evidence type="ECO:0000256" key="13">
    <source>
        <dbReference type="ARBA" id="ARBA00047558"/>
    </source>
</evidence>
<evidence type="ECO:0000256" key="8">
    <source>
        <dbReference type="ARBA" id="ARBA00022840"/>
    </source>
</evidence>
<dbReference type="GO" id="GO:0005886">
    <property type="term" value="C:plasma membrane"/>
    <property type="evidence" value="ECO:0007669"/>
    <property type="project" value="TreeGrafter"/>
</dbReference>
<keyword evidence="2" id="KW-0723">Serine/threonine-protein kinase</keyword>
<keyword evidence="7" id="KW-0418">Kinase</keyword>
<dbReference type="AlphaFoldDB" id="A0A2P6Q689"/>
<evidence type="ECO:0000256" key="19">
    <source>
        <dbReference type="SAM" id="SignalP"/>
    </source>
</evidence>
<comment type="caution">
    <text evidence="15">Lacks conserved residue(s) required for the propagation of feature annotation.</text>
</comment>
<dbReference type="InterPro" id="IPR025287">
    <property type="entry name" value="WAK_GUB"/>
</dbReference>
<dbReference type="InterPro" id="IPR008271">
    <property type="entry name" value="Ser/Thr_kinase_AS"/>
</dbReference>
<comment type="subcellular location">
    <subcellularLocation>
        <location evidence="1">Membrane</location>
        <topology evidence="1">Single-pass type I membrane protein</topology>
    </subcellularLocation>
</comment>
<dbReference type="PANTHER" id="PTHR27005:SF468">
    <property type="entry name" value="OS01G0310500 PROTEIN"/>
    <property type="match status" value="1"/>
</dbReference>
<evidence type="ECO:0000313" key="22">
    <source>
        <dbReference type="EMBL" id="PRQ29695.1"/>
    </source>
</evidence>
<evidence type="ECO:0008006" key="24">
    <source>
        <dbReference type="Google" id="ProtNLM"/>
    </source>
</evidence>
<evidence type="ECO:0000256" key="7">
    <source>
        <dbReference type="ARBA" id="ARBA00022777"/>
    </source>
</evidence>
<comment type="catalytic activity">
    <reaction evidence="14">
        <text>L-threonyl-[protein] + ATP = O-phospho-L-threonyl-[protein] + ADP + H(+)</text>
        <dbReference type="Rhea" id="RHEA:46608"/>
        <dbReference type="Rhea" id="RHEA-COMP:11060"/>
        <dbReference type="Rhea" id="RHEA-COMP:11605"/>
        <dbReference type="ChEBI" id="CHEBI:15378"/>
        <dbReference type="ChEBI" id="CHEBI:30013"/>
        <dbReference type="ChEBI" id="CHEBI:30616"/>
        <dbReference type="ChEBI" id="CHEBI:61977"/>
        <dbReference type="ChEBI" id="CHEBI:456216"/>
    </reaction>
</comment>
<dbReference type="InterPro" id="IPR017441">
    <property type="entry name" value="Protein_kinase_ATP_BS"/>
</dbReference>
<keyword evidence="4 18" id="KW-0812">Transmembrane</keyword>
<dbReference type="PROSITE" id="PS00108">
    <property type="entry name" value="PROTEIN_KINASE_ST"/>
    <property type="match status" value="1"/>
</dbReference>
<evidence type="ECO:0000256" key="9">
    <source>
        <dbReference type="ARBA" id="ARBA00022989"/>
    </source>
</evidence>
<dbReference type="InterPro" id="IPR000719">
    <property type="entry name" value="Prot_kinase_dom"/>
</dbReference>
<comment type="catalytic activity">
    <reaction evidence="13">
        <text>L-seryl-[protein] + ATP = O-phospho-L-seryl-[protein] + ADP + H(+)</text>
        <dbReference type="Rhea" id="RHEA:17989"/>
        <dbReference type="Rhea" id="RHEA-COMP:9863"/>
        <dbReference type="Rhea" id="RHEA-COMP:11604"/>
        <dbReference type="ChEBI" id="CHEBI:15378"/>
        <dbReference type="ChEBI" id="CHEBI:29999"/>
        <dbReference type="ChEBI" id="CHEBI:30616"/>
        <dbReference type="ChEBI" id="CHEBI:83421"/>
        <dbReference type="ChEBI" id="CHEBI:456216"/>
    </reaction>
</comment>
<reference evidence="22 23" key="1">
    <citation type="journal article" date="2018" name="Nat. Genet.">
        <title>The Rosa genome provides new insights in the design of modern roses.</title>
        <authorList>
            <person name="Bendahmane M."/>
        </authorList>
    </citation>
    <scope>NUCLEOTIDE SEQUENCE [LARGE SCALE GENOMIC DNA]</scope>
    <source>
        <strain evidence="23">cv. Old Blush</strain>
    </source>
</reference>
<evidence type="ECO:0000256" key="14">
    <source>
        <dbReference type="ARBA" id="ARBA00047951"/>
    </source>
</evidence>
<protein>
    <recommendedName>
        <fullName evidence="24">Protein kinase domain-containing protein</fullName>
    </recommendedName>
</protein>
<keyword evidence="9 18" id="KW-1133">Transmembrane helix</keyword>
<dbReference type="GO" id="GO:0007166">
    <property type="term" value="P:cell surface receptor signaling pathway"/>
    <property type="evidence" value="ECO:0007669"/>
    <property type="project" value="InterPro"/>
</dbReference>
<dbReference type="PROSITE" id="PS00107">
    <property type="entry name" value="PROTEIN_KINASE_ATP"/>
    <property type="match status" value="1"/>
</dbReference>
<evidence type="ECO:0000259" key="21">
    <source>
        <dbReference type="PROSITE" id="PS50026"/>
    </source>
</evidence>
<dbReference type="EMBL" id="PDCK01000043">
    <property type="protein sequence ID" value="PRQ29695.1"/>
    <property type="molecule type" value="Genomic_DNA"/>
</dbReference>
<evidence type="ECO:0000256" key="4">
    <source>
        <dbReference type="ARBA" id="ARBA00022692"/>
    </source>
</evidence>
<dbReference type="PROSITE" id="PS50026">
    <property type="entry name" value="EGF_3"/>
    <property type="match status" value="1"/>
</dbReference>
<keyword evidence="15" id="KW-0245">EGF-like domain</keyword>
<dbReference type="PANTHER" id="PTHR27005">
    <property type="entry name" value="WALL-ASSOCIATED RECEPTOR KINASE-LIKE 21"/>
    <property type="match status" value="1"/>
</dbReference>
<evidence type="ECO:0000256" key="16">
    <source>
        <dbReference type="PROSITE-ProRule" id="PRU10141"/>
    </source>
</evidence>
<keyword evidence="12" id="KW-0325">Glycoprotein</keyword>
<feature type="domain" description="EGF-like" evidence="21">
    <location>
        <begin position="297"/>
        <end position="339"/>
    </location>
</feature>
<dbReference type="Pfam" id="PF13947">
    <property type="entry name" value="GUB_WAK_bind"/>
    <property type="match status" value="1"/>
</dbReference>
<dbReference type="SMART" id="SM00220">
    <property type="entry name" value="S_TKc"/>
    <property type="match status" value="1"/>
</dbReference>
<dbReference type="Proteomes" id="UP000238479">
    <property type="component" value="Chromosome 5"/>
</dbReference>
<evidence type="ECO:0000256" key="1">
    <source>
        <dbReference type="ARBA" id="ARBA00004479"/>
    </source>
</evidence>
<name>A0A2P6Q689_ROSCH</name>
<evidence type="ECO:0000256" key="6">
    <source>
        <dbReference type="ARBA" id="ARBA00022741"/>
    </source>
</evidence>
<feature type="chain" id="PRO_5015153015" description="Protein kinase domain-containing protein" evidence="19">
    <location>
        <begin position="20"/>
        <end position="748"/>
    </location>
</feature>
<feature type="binding site" evidence="16">
    <location>
        <position position="449"/>
    </location>
    <ligand>
        <name>ATP</name>
        <dbReference type="ChEBI" id="CHEBI:30616"/>
    </ligand>
</feature>
<feature type="domain" description="Protein kinase" evidence="20">
    <location>
        <begin position="420"/>
        <end position="694"/>
    </location>
</feature>
<accession>A0A2P6Q689</accession>
<dbReference type="Gene3D" id="3.30.200.20">
    <property type="entry name" value="Phosphorylase Kinase, domain 1"/>
    <property type="match status" value="1"/>
</dbReference>
<keyword evidence="6 16" id="KW-0547">Nucleotide-binding</keyword>
<dbReference type="CDD" id="cd00054">
    <property type="entry name" value="EGF_CA"/>
    <property type="match status" value="1"/>
</dbReference>
<keyword evidence="10 18" id="KW-0472">Membrane</keyword>
<dbReference type="Gramene" id="PRQ29695">
    <property type="protein sequence ID" value="PRQ29695"/>
    <property type="gene ID" value="RchiOBHm_Chr5g0016581"/>
</dbReference>
<dbReference type="InterPro" id="IPR045274">
    <property type="entry name" value="WAK-like"/>
</dbReference>
<keyword evidence="5 19" id="KW-0732">Signal</keyword>
<evidence type="ECO:0000313" key="23">
    <source>
        <dbReference type="Proteomes" id="UP000238479"/>
    </source>
</evidence>
<dbReference type="GO" id="GO:0030247">
    <property type="term" value="F:polysaccharide binding"/>
    <property type="evidence" value="ECO:0007669"/>
    <property type="project" value="InterPro"/>
</dbReference>
<dbReference type="SUPFAM" id="SSF56112">
    <property type="entry name" value="Protein kinase-like (PK-like)"/>
    <property type="match status" value="1"/>
</dbReference>
<gene>
    <name evidence="22" type="ORF">RchiOBHm_Chr5g0016581</name>
</gene>
<dbReference type="Pfam" id="PF07714">
    <property type="entry name" value="PK_Tyr_Ser-Thr"/>
    <property type="match status" value="1"/>
</dbReference>
<evidence type="ECO:0000256" key="17">
    <source>
        <dbReference type="SAM" id="MobiDB-lite"/>
    </source>
</evidence>
<comment type="caution">
    <text evidence="22">The sequence shown here is derived from an EMBL/GenBank/DDBJ whole genome shotgun (WGS) entry which is preliminary data.</text>
</comment>
<dbReference type="GO" id="GO:0004674">
    <property type="term" value="F:protein serine/threonine kinase activity"/>
    <property type="evidence" value="ECO:0007669"/>
    <property type="project" value="UniProtKB-KW"/>
</dbReference>
<evidence type="ECO:0000256" key="5">
    <source>
        <dbReference type="ARBA" id="ARBA00022729"/>
    </source>
</evidence>
<dbReference type="SMART" id="SM00179">
    <property type="entry name" value="EGF_CA"/>
    <property type="match status" value="2"/>
</dbReference>
<evidence type="ECO:0000256" key="10">
    <source>
        <dbReference type="ARBA" id="ARBA00023136"/>
    </source>
</evidence>
<dbReference type="SUPFAM" id="SSF57196">
    <property type="entry name" value="EGF/Laminin"/>
    <property type="match status" value="1"/>
</dbReference>
<dbReference type="Gene3D" id="1.10.510.10">
    <property type="entry name" value="Transferase(Phosphotransferase) domain 1"/>
    <property type="match status" value="1"/>
</dbReference>
<dbReference type="Gene3D" id="2.10.25.10">
    <property type="entry name" value="Laminin"/>
    <property type="match status" value="2"/>
</dbReference>
<evidence type="ECO:0000256" key="3">
    <source>
        <dbReference type="ARBA" id="ARBA00022679"/>
    </source>
</evidence>
<dbReference type="SMART" id="SM00181">
    <property type="entry name" value="EGF"/>
    <property type="match status" value="2"/>
</dbReference>
<dbReference type="FunFam" id="3.30.200.20:FF:000043">
    <property type="entry name" value="Wall-associated receptor kinase 2"/>
    <property type="match status" value="1"/>
</dbReference>
<keyword evidence="11" id="KW-1015">Disulfide bond</keyword>
<feature type="region of interest" description="Disordered" evidence="17">
    <location>
        <begin position="710"/>
        <end position="748"/>
    </location>
</feature>
<evidence type="ECO:0000256" key="2">
    <source>
        <dbReference type="ARBA" id="ARBA00022527"/>
    </source>
</evidence>
<evidence type="ECO:0000256" key="11">
    <source>
        <dbReference type="ARBA" id="ARBA00023157"/>
    </source>
</evidence>